<reference evidence="12" key="1">
    <citation type="submission" date="2015-02" db="EMBL/GenBank/DDBJ databases">
        <title>Genome sequencing for Strongylocentrotus purpuratus.</title>
        <authorList>
            <person name="Murali S."/>
            <person name="Liu Y."/>
            <person name="Vee V."/>
            <person name="English A."/>
            <person name="Wang M."/>
            <person name="Skinner E."/>
            <person name="Han Y."/>
            <person name="Muzny D.M."/>
            <person name="Worley K.C."/>
            <person name="Gibbs R.A."/>
        </authorList>
    </citation>
    <scope>NUCLEOTIDE SEQUENCE</scope>
</reference>
<evidence type="ECO:0000313" key="12">
    <source>
        <dbReference type="Proteomes" id="UP000007110"/>
    </source>
</evidence>
<sequence length="831" mass="94722">MGSLYRSEEMCLAQIFLQSEAAYSCVAELGELGLVQFRDLNPDVNAFQRKFVSEVRRCDEMERRLRFFEKEVTSSGISILNTGENPNAPAPREMIDLEACFEKLENELKEVNTNQEALMRNFLELTELKHILQNTQTFFSEGNRPDEAFGFSDMQLGFVTGVIRRERIPAFEQMLWRVCRGNVFLRQAEIEEPLKDPSTGEEVWKSVFIIFFQGDQLKIRVKKICEGFRATLYPCNETAAERAETSMAVLTRLEDLQKVLSQTEEHRQRLLSLASKSLRVWFIKVRKLKAIYHTLNLFNLDVTQKCLIAECWCPVSDLDQINLALRRGTEVSGSSVPSILNRITTDEEPPTYNKTNKFTKVYQSLVDSYGVANYREVNPAPFTIITYPFLFSVMYGDMGHGLIMFLFGLWLVVREKQLHASLANHEMFGMLYGGRYVIMLMGLFSVYSGFLYNDCLSNSVNIFGSTWNATNMNYTDELLSQDISLGLDPKYSATGAVYPIGIDPMWQLSTNSINFLNSYKMKLSVILGVSQMTFGVFLSFCNHRYFKRSLNIWGEFVPQLIFMISIFGYLVVLIFVKWLIYDVWNENSAPSLILTLINMGLLTPPDPPMFPGQPSLQIFLVLLAVSCIPWMLFVKPVVLYLRHQNRPLSTYLTWPNRGTADASGLLSSDTQAVINQDELAINNSDAEDPETSNHLEQPASLVPKEFDFGETFIYQAIHTIEYCLGCISHTASYLRLWALSLAHSELSEVLWNMLLAIGLRMNGFVGSIATFGCFGAWAILTVGILLFMEGLSAFLHTLRLHWIEFQSKFYKGEGHPFLPFTFDAILEGKEE</sequence>
<dbReference type="GO" id="GO:0051117">
    <property type="term" value="F:ATPase binding"/>
    <property type="evidence" value="ECO:0000318"/>
    <property type="project" value="GO_Central"/>
</dbReference>
<keyword evidence="8 9" id="KW-0472">Membrane</keyword>
<dbReference type="PANTHER" id="PTHR11629">
    <property type="entry name" value="VACUOLAR PROTON ATPASES"/>
    <property type="match status" value="1"/>
</dbReference>
<keyword evidence="5 9" id="KW-0375">Hydrogen ion transport</keyword>
<dbReference type="AlphaFoldDB" id="A0A7M7PMT2"/>
<name>A0A7M7PMT2_STRPU</name>
<evidence type="ECO:0000313" key="11">
    <source>
        <dbReference type="EnsemblMetazoa" id="XP_030854070"/>
    </source>
</evidence>
<keyword evidence="3 9" id="KW-0813">Transport</keyword>
<dbReference type="GeneID" id="578518"/>
<feature type="transmembrane region" description="Helical" evidence="9">
    <location>
        <begin position="521"/>
        <end position="540"/>
    </location>
</feature>
<dbReference type="KEGG" id="spu:578518"/>
<dbReference type="GO" id="GO:0016471">
    <property type="term" value="C:vacuolar proton-transporting V-type ATPase complex"/>
    <property type="evidence" value="ECO:0000318"/>
    <property type="project" value="GO_Central"/>
</dbReference>
<dbReference type="GO" id="GO:0007035">
    <property type="term" value="P:vacuolar acidification"/>
    <property type="evidence" value="ECO:0000318"/>
    <property type="project" value="GO_Central"/>
</dbReference>
<evidence type="ECO:0000256" key="7">
    <source>
        <dbReference type="ARBA" id="ARBA00023065"/>
    </source>
</evidence>
<dbReference type="OMA" id="PKESAWE"/>
<dbReference type="Pfam" id="PF01496">
    <property type="entry name" value="V_ATPase_I"/>
    <property type="match status" value="1"/>
</dbReference>
<dbReference type="InterPro" id="IPR026028">
    <property type="entry name" value="V-type_ATPase_116kDa_su_euka"/>
</dbReference>
<feature type="coiled-coil region" evidence="10">
    <location>
        <begin position="94"/>
        <end position="121"/>
    </location>
</feature>
<evidence type="ECO:0000256" key="9">
    <source>
        <dbReference type="RuleBase" id="RU361189"/>
    </source>
</evidence>
<comment type="subcellular location">
    <subcellularLocation>
        <location evidence="1">Membrane</location>
        <topology evidence="1">Multi-pass membrane protein</topology>
    </subcellularLocation>
</comment>
<dbReference type="GO" id="GO:0000220">
    <property type="term" value="C:vacuolar proton-transporting V-type ATPase, V0 domain"/>
    <property type="evidence" value="ECO:0007669"/>
    <property type="project" value="InterPro"/>
</dbReference>
<reference evidence="11" key="2">
    <citation type="submission" date="2021-01" db="UniProtKB">
        <authorList>
            <consortium name="EnsemblMetazoa"/>
        </authorList>
    </citation>
    <scope>IDENTIFICATION</scope>
</reference>
<protein>
    <recommendedName>
        <fullName evidence="9">V-type proton ATPase subunit a</fullName>
    </recommendedName>
</protein>
<evidence type="ECO:0000256" key="6">
    <source>
        <dbReference type="ARBA" id="ARBA00022989"/>
    </source>
</evidence>
<keyword evidence="4 9" id="KW-0812">Transmembrane</keyword>
<evidence type="ECO:0000256" key="1">
    <source>
        <dbReference type="ARBA" id="ARBA00004141"/>
    </source>
</evidence>
<organism evidence="11 12">
    <name type="scientific">Strongylocentrotus purpuratus</name>
    <name type="common">Purple sea urchin</name>
    <dbReference type="NCBI Taxonomy" id="7668"/>
    <lineage>
        <taxon>Eukaryota</taxon>
        <taxon>Metazoa</taxon>
        <taxon>Echinodermata</taxon>
        <taxon>Eleutherozoa</taxon>
        <taxon>Echinozoa</taxon>
        <taxon>Echinoidea</taxon>
        <taxon>Euechinoidea</taxon>
        <taxon>Echinacea</taxon>
        <taxon>Camarodonta</taxon>
        <taxon>Echinidea</taxon>
        <taxon>Strongylocentrotidae</taxon>
        <taxon>Strongylocentrotus</taxon>
    </lineage>
</organism>
<feature type="transmembrane region" description="Helical" evidence="9">
    <location>
        <begin position="618"/>
        <end position="641"/>
    </location>
</feature>
<keyword evidence="7 9" id="KW-0406">Ion transport</keyword>
<dbReference type="GO" id="GO:0005886">
    <property type="term" value="C:plasma membrane"/>
    <property type="evidence" value="ECO:0000318"/>
    <property type="project" value="GO_Central"/>
</dbReference>
<evidence type="ECO:0000256" key="3">
    <source>
        <dbReference type="ARBA" id="ARBA00022448"/>
    </source>
</evidence>
<dbReference type="PANTHER" id="PTHR11629:SF63">
    <property type="entry name" value="V-TYPE PROTON ATPASE SUBUNIT A"/>
    <property type="match status" value="1"/>
</dbReference>
<evidence type="ECO:0000256" key="5">
    <source>
        <dbReference type="ARBA" id="ARBA00022781"/>
    </source>
</evidence>
<keyword evidence="10" id="KW-0175">Coiled coil</keyword>
<dbReference type="PIRSF" id="PIRSF001293">
    <property type="entry name" value="ATP6V0A1"/>
    <property type="match status" value="1"/>
</dbReference>
<feature type="transmembrane region" description="Helical" evidence="9">
    <location>
        <begin position="434"/>
        <end position="452"/>
    </location>
</feature>
<dbReference type="RefSeq" id="XP_030854070.1">
    <property type="nucleotide sequence ID" value="XM_030998210.1"/>
</dbReference>
<keyword evidence="12" id="KW-1185">Reference proteome</keyword>
<accession>A0A7M7PMT2</accession>
<dbReference type="OrthoDB" id="10264220at2759"/>
<evidence type="ECO:0000256" key="8">
    <source>
        <dbReference type="ARBA" id="ARBA00023136"/>
    </source>
</evidence>
<feature type="transmembrane region" description="Helical" evidence="9">
    <location>
        <begin position="389"/>
        <end position="413"/>
    </location>
</feature>
<comment type="function">
    <text evidence="9">Essential component of the vacuolar proton pump (V-ATPase), a multimeric enzyme that catalyzes the translocation of protons across the membranes. Required for assembly and activity of the V-ATPase.</text>
</comment>
<feature type="transmembrane region" description="Helical" evidence="9">
    <location>
        <begin position="560"/>
        <end position="581"/>
    </location>
</feature>
<evidence type="ECO:0000256" key="2">
    <source>
        <dbReference type="ARBA" id="ARBA00009904"/>
    </source>
</evidence>
<dbReference type="InterPro" id="IPR002490">
    <property type="entry name" value="V-ATPase_116kDa_su"/>
</dbReference>
<comment type="similarity">
    <text evidence="2 9">Belongs to the V-ATPase 116 kDa subunit family.</text>
</comment>
<evidence type="ECO:0000256" key="10">
    <source>
        <dbReference type="SAM" id="Coils"/>
    </source>
</evidence>
<keyword evidence="6 9" id="KW-1133">Transmembrane helix</keyword>
<evidence type="ECO:0000256" key="4">
    <source>
        <dbReference type="ARBA" id="ARBA00022692"/>
    </source>
</evidence>
<proteinExistence type="inferred from homology"/>
<dbReference type="Proteomes" id="UP000007110">
    <property type="component" value="Unassembled WGS sequence"/>
</dbReference>
<dbReference type="InParanoid" id="A0A7M7PMT2"/>
<dbReference type="EnsemblMetazoa" id="XM_030998210">
    <property type="protein sequence ID" value="XP_030854070"/>
    <property type="gene ID" value="LOC578518"/>
</dbReference>
<dbReference type="GO" id="GO:0046961">
    <property type="term" value="F:proton-transporting ATPase activity, rotational mechanism"/>
    <property type="evidence" value="ECO:0007669"/>
    <property type="project" value="InterPro"/>
</dbReference>